<comment type="caution">
    <text evidence="2">The sequence shown here is derived from an EMBL/GenBank/DDBJ whole genome shotgun (WGS) entry which is preliminary data.</text>
</comment>
<evidence type="ECO:0000313" key="3">
    <source>
        <dbReference type="Proteomes" id="UP000711614"/>
    </source>
</evidence>
<evidence type="ECO:0000256" key="1">
    <source>
        <dbReference type="SAM" id="MobiDB-lite"/>
    </source>
</evidence>
<sequence>MENKSVTSLPQGPKPSRVEPVAPISKARAAILAYLREIPDTLSVEQLAARTGQHANTVREHLEALVSDGHATKTAAPREGRGRPAWLYEAATVPSGPVGYAALAVALAQHIAATSSNPAAEGEDAGRTWARALPKSGKASGGARAGTKVPGRSGVAASGAAPAEASPAVPATVAPAAAKAARGRVVSALGQAGFGVQGNRDATELTLTTCPIVEAARENPEVVCAVHLGLAKELLADTGLPEDGVRLLPFAGPGFCTLHLPAAGPAASGTE</sequence>
<name>A0ABS4YW34_9MICC</name>
<proteinExistence type="predicted"/>
<feature type="compositionally biased region" description="Low complexity" evidence="1">
    <location>
        <begin position="145"/>
        <end position="162"/>
    </location>
</feature>
<dbReference type="EMBL" id="JAGIOI010000001">
    <property type="protein sequence ID" value="MBP2412971.1"/>
    <property type="molecule type" value="Genomic_DNA"/>
</dbReference>
<organism evidence="2 3">
    <name type="scientific">Arthrobacter stackebrandtii</name>
    <dbReference type="NCBI Taxonomy" id="272161"/>
    <lineage>
        <taxon>Bacteria</taxon>
        <taxon>Bacillati</taxon>
        <taxon>Actinomycetota</taxon>
        <taxon>Actinomycetes</taxon>
        <taxon>Micrococcales</taxon>
        <taxon>Micrococcaceae</taxon>
        <taxon>Arthrobacter</taxon>
    </lineage>
</organism>
<feature type="region of interest" description="Disordered" evidence="1">
    <location>
        <begin position="134"/>
        <end position="162"/>
    </location>
</feature>
<dbReference type="Proteomes" id="UP000711614">
    <property type="component" value="Unassembled WGS sequence"/>
</dbReference>
<dbReference type="Gene3D" id="1.10.10.10">
    <property type="entry name" value="Winged helix-like DNA-binding domain superfamily/Winged helix DNA-binding domain"/>
    <property type="match status" value="1"/>
</dbReference>
<dbReference type="RefSeq" id="WP_209679769.1">
    <property type="nucleotide sequence ID" value="NZ_JAGIOI010000001.1"/>
</dbReference>
<feature type="region of interest" description="Disordered" evidence="1">
    <location>
        <begin position="1"/>
        <end position="21"/>
    </location>
</feature>
<evidence type="ECO:0000313" key="2">
    <source>
        <dbReference type="EMBL" id="MBP2412971.1"/>
    </source>
</evidence>
<dbReference type="InterPro" id="IPR036388">
    <property type="entry name" value="WH-like_DNA-bd_sf"/>
</dbReference>
<dbReference type="InterPro" id="IPR036390">
    <property type="entry name" value="WH_DNA-bd_sf"/>
</dbReference>
<accession>A0ABS4YW34</accession>
<feature type="compositionally biased region" description="Polar residues" evidence="1">
    <location>
        <begin position="1"/>
        <end position="10"/>
    </location>
</feature>
<reference evidence="2 3" key="1">
    <citation type="submission" date="2021-03" db="EMBL/GenBank/DDBJ databases">
        <title>Sequencing the genomes of 1000 actinobacteria strains.</title>
        <authorList>
            <person name="Klenk H.-P."/>
        </authorList>
    </citation>
    <scope>NUCLEOTIDE SEQUENCE [LARGE SCALE GENOMIC DNA]</scope>
    <source>
        <strain evidence="2 3">DSM 16005</strain>
    </source>
</reference>
<dbReference type="SUPFAM" id="SSF46785">
    <property type="entry name" value="Winged helix' DNA-binding domain"/>
    <property type="match status" value="1"/>
</dbReference>
<dbReference type="Pfam" id="PF12840">
    <property type="entry name" value="HTH_20"/>
    <property type="match status" value="1"/>
</dbReference>
<gene>
    <name evidence="2" type="ORF">JOF48_001770</name>
</gene>
<protein>
    <submittedName>
        <fullName evidence="2">ArsR family transcriptional regulator</fullName>
    </submittedName>
</protein>
<keyword evidence="3" id="KW-1185">Reference proteome</keyword>